<dbReference type="GO" id="GO:0032006">
    <property type="term" value="P:regulation of TOR signaling"/>
    <property type="evidence" value="ECO:0007669"/>
    <property type="project" value="TreeGrafter"/>
</dbReference>
<feature type="domain" description="Fibronectin type-III" evidence="12">
    <location>
        <begin position="353"/>
        <end position="453"/>
    </location>
</feature>
<dbReference type="InterPro" id="IPR011009">
    <property type="entry name" value="Kinase-like_dom_sf"/>
</dbReference>
<name>G3HUD2_CRIGR</name>
<dbReference type="SMART" id="SM00060">
    <property type="entry name" value="FN3"/>
    <property type="match status" value="6"/>
</dbReference>
<evidence type="ECO:0000256" key="3">
    <source>
        <dbReference type="ARBA" id="ARBA00022553"/>
    </source>
</evidence>
<evidence type="ECO:0000256" key="11">
    <source>
        <dbReference type="SAM" id="MobiDB-lite"/>
    </source>
</evidence>
<feature type="domain" description="Fibronectin type-III" evidence="12">
    <location>
        <begin position="31"/>
        <end position="121"/>
    </location>
</feature>
<dbReference type="FunFam" id="2.120.10.30:FF:000042">
    <property type="entry name" value="Tyrosine-protein kinase receptor"/>
    <property type="match status" value="1"/>
</dbReference>
<evidence type="ECO:0000256" key="7">
    <source>
        <dbReference type="ARBA" id="ARBA00022777"/>
    </source>
</evidence>
<feature type="domain" description="Fibronectin type-III" evidence="12">
    <location>
        <begin position="1111"/>
        <end position="1204"/>
    </location>
</feature>
<dbReference type="InterPro" id="IPR050122">
    <property type="entry name" value="RTK"/>
</dbReference>
<keyword evidence="7 13" id="KW-0418">Kinase</keyword>
<dbReference type="InterPro" id="IPR017441">
    <property type="entry name" value="Protein_kinase_ATP_BS"/>
</dbReference>
<keyword evidence="8 10" id="KW-0067">ATP-binding</keyword>
<evidence type="ECO:0000256" key="10">
    <source>
        <dbReference type="PROSITE-ProRule" id="PRU10141"/>
    </source>
</evidence>
<keyword evidence="9" id="KW-0829">Tyrosine-protein kinase</keyword>
<dbReference type="InterPro" id="IPR013783">
    <property type="entry name" value="Ig-like_fold"/>
</dbReference>
<dbReference type="EMBL" id="JH000732">
    <property type="protein sequence ID" value="EGW02606.1"/>
    <property type="molecule type" value="Genomic_DNA"/>
</dbReference>
<dbReference type="Pfam" id="PF00041">
    <property type="entry name" value="fn3"/>
    <property type="match status" value="2"/>
</dbReference>
<dbReference type="Gene3D" id="2.120.10.30">
    <property type="entry name" value="TolB, C-terminal domain"/>
    <property type="match status" value="2"/>
</dbReference>
<reference evidence="14" key="1">
    <citation type="journal article" date="2011" name="Nat. Biotechnol.">
        <title>The genomic sequence of the Chinese hamster ovary (CHO)-K1 cell line.</title>
        <authorList>
            <person name="Xu X."/>
            <person name="Nagarajan H."/>
            <person name="Lewis N.E."/>
            <person name="Pan S."/>
            <person name="Cai Z."/>
            <person name="Liu X."/>
            <person name="Chen W."/>
            <person name="Xie M."/>
            <person name="Wang W."/>
            <person name="Hammond S."/>
            <person name="Andersen M.R."/>
            <person name="Neff N."/>
            <person name="Passarelli B."/>
            <person name="Koh W."/>
            <person name="Fan H.C."/>
            <person name="Wang J."/>
            <person name="Gui Y."/>
            <person name="Lee K.H."/>
            <person name="Betenbaugh M.J."/>
            <person name="Quake S.R."/>
            <person name="Famili I."/>
            <person name="Palsson B.O."/>
            <person name="Wang J."/>
        </authorList>
    </citation>
    <scope>NUCLEOTIDE SEQUENCE [LARGE SCALE GENOMIC DNA]</scope>
    <source>
        <strain evidence="14">CHO K1 cell line</strain>
    </source>
</reference>
<accession>G3HUD2</accession>
<evidence type="ECO:0000256" key="1">
    <source>
        <dbReference type="ARBA" id="ARBA00004479"/>
    </source>
</evidence>
<feature type="binding site" evidence="10">
    <location>
        <position position="1302"/>
    </location>
    <ligand>
        <name>ATP</name>
        <dbReference type="ChEBI" id="CHEBI:30616"/>
    </ligand>
</feature>
<dbReference type="FunFam" id="2.60.40.10:FF:001024">
    <property type="entry name" value="Tyrosine-protein kinase receptor"/>
    <property type="match status" value="1"/>
</dbReference>
<evidence type="ECO:0000256" key="8">
    <source>
        <dbReference type="ARBA" id="ARBA00022840"/>
    </source>
</evidence>
<evidence type="ECO:0000313" key="13">
    <source>
        <dbReference type="EMBL" id="EGW02606.1"/>
    </source>
</evidence>
<dbReference type="GO" id="GO:0043235">
    <property type="term" value="C:receptor complex"/>
    <property type="evidence" value="ECO:0007669"/>
    <property type="project" value="TreeGrafter"/>
</dbReference>
<dbReference type="FunFam" id="2.60.40.10:FF:001018">
    <property type="entry name" value="Tyrosine-protein kinase receptor"/>
    <property type="match status" value="1"/>
</dbReference>
<dbReference type="Pfam" id="PF07714">
    <property type="entry name" value="PK_Tyr_Ser-Thr"/>
    <property type="match status" value="1"/>
</dbReference>
<gene>
    <name evidence="13" type="ORF">I79_014543</name>
</gene>
<dbReference type="SUPFAM" id="SSF56112">
    <property type="entry name" value="Protein kinase-like (PK-like)"/>
    <property type="match status" value="1"/>
</dbReference>
<dbReference type="Proteomes" id="UP000001075">
    <property type="component" value="Unassembled WGS sequence"/>
</dbReference>
<dbReference type="PANTHER" id="PTHR24416">
    <property type="entry name" value="TYROSINE-PROTEIN KINASE RECEPTOR"/>
    <property type="match status" value="1"/>
</dbReference>
<evidence type="ECO:0000256" key="2">
    <source>
        <dbReference type="ARBA" id="ARBA00011902"/>
    </source>
</evidence>
<proteinExistence type="predicted"/>
<dbReference type="InterPro" id="IPR003961">
    <property type="entry name" value="FN3_dom"/>
</dbReference>
<dbReference type="GO" id="GO:0004714">
    <property type="term" value="F:transmembrane receptor protein tyrosine kinase activity"/>
    <property type="evidence" value="ECO:0007669"/>
    <property type="project" value="UniProtKB-EC"/>
</dbReference>
<feature type="domain" description="Fibronectin type-III" evidence="12">
    <location>
        <begin position="788"/>
        <end position="895"/>
    </location>
</feature>
<dbReference type="PROSITE" id="PS00107">
    <property type="entry name" value="PROTEIN_KINASE_ATP"/>
    <property type="match status" value="1"/>
</dbReference>
<dbReference type="FunFam" id="2.120.10.30:FF:000038">
    <property type="entry name" value="Tyrosine-protein kinase receptor"/>
    <property type="match status" value="1"/>
</dbReference>
<dbReference type="EC" id="2.7.10.1" evidence="2"/>
<evidence type="ECO:0000256" key="5">
    <source>
        <dbReference type="ARBA" id="ARBA00022729"/>
    </source>
</evidence>
<dbReference type="GO" id="GO:0007169">
    <property type="term" value="P:cell surface receptor protein tyrosine kinase signaling pathway"/>
    <property type="evidence" value="ECO:0007669"/>
    <property type="project" value="TreeGrafter"/>
</dbReference>
<dbReference type="InParanoid" id="G3HUD2"/>
<dbReference type="InterPro" id="IPR001245">
    <property type="entry name" value="Ser-Thr/Tyr_kinase_cat_dom"/>
</dbReference>
<keyword evidence="6 10" id="KW-0547">Nucleotide-binding</keyword>
<dbReference type="SUPFAM" id="SSF63825">
    <property type="entry name" value="YWTD domain"/>
    <property type="match status" value="2"/>
</dbReference>
<evidence type="ECO:0000256" key="6">
    <source>
        <dbReference type="ARBA" id="ARBA00022741"/>
    </source>
</evidence>
<keyword evidence="5" id="KW-0732">Signal</keyword>
<organism evidence="13 14">
    <name type="scientific">Cricetulus griseus</name>
    <name type="common">Chinese hamster</name>
    <name type="synonym">Cricetulus barabensis griseus</name>
    <dbReference type="NCBI Taxonomy" id="10029"/>
    <lineage>
        <taxon>Eukaryota</taxon>
        <taxon>Metazoa</taxon>
        <taxon>Chordata</taxon>
        <taxon>Craniata</taxon>
        <taxon>Vertebrata</taxon>
        <taxon>Euteleostomi</taxon>
        <taxon>Mammalia</taxon>
        <taxon>Eutheria</taxon>
        <taxon>Euarchontoglires</taxon>
        <taxon>Glires</taxon>
        <taxon>Rodentia</taxon>
        <taxon>Myomorpha</taxon>
        <taxon>Muroidea</taxon>
        <taxon>Cricetidae</taxon>
        <taxon>Cricetinae</taxon>
        <taxon>Cricetulus</taxon>
    </lineage>
</organism>
<dbReference type="Gene3D" id="2.60.40.10">
    <property type="entry name" value="Immunoglobulins"/>
    <property type="match status" value="6"/>
</dbReference>
<dbReference type="eggNOG" id="KOG1095">
    <property type="taxonomic scope" value="Eukaryota"/>
</dbReference>
<dbReference type="FunFam" id="2.60.40.10:FF:001816">
    <property type="entry name" value="Tyrosine-protein kinase receptor"/>
    <property type="match status" value="1"/>
</dbReference>
<dbReference type="FunFam" id="2.60.40.10:FF:000882">
    <property type="entry name" value="Tyrosine-protein kinase receptor"/>
    <property type="match status" value="1"/>
</dbReference>
<keyword evidence="3" id="KW-0597">Phosphoprotein</keyword>
<feature type="region of interest" description="Disordered" evidence="11">
    <location>
        <begin position="1484"/>
        <end position="1514"/>
    </location>
</feature>
<dbReference type="InterPro" id="IPR011042">
    <property type="entry name" value="6-blade_b-propeller_TolB-like"/>
</dbReference>
<evidence type="ECO:0000256" key="9">
    <source>
        <dbReference type="ARBA" id="ARBA00023137"/>
    </source>
</evidence>
<keyword evidence="4" id="KW-0808">Transferase</keyword>
<dbReference type="InterPro" id="IPR036116">
    <property type="entry name" value="FN3_sf"/>
</dbReference>
<dbReference type="SUPFAM" id="SSF49265">
    <property type="entry name" value="Fibronectin type III"/>
    <property type="match status" value="4"/>
</dbReference>
<sequence length="1548" mass="173035">MIRQGLDKTATPIIRSNSDRNVVSSPESTEFPTAPFASSIGSHSVTLRWNPANISGVKYIIQWKYDQLPGSWTYTETVPKLSYVVEPLHPFTEYIFRVVWIFTAQLHLYSPPSPSYRTHPYGGIAVDVQQQVVYFSEGTVIWMKKAANMSDMSDLRAFYGGSGVISSISIDWLYRRMYFIIDKLVYVCDLENCSNFEEITPLSIVAPQKVVVDSYNGYVFYLLRDGIYRVSLPLPSGRHTEAVHIVESSTLKDFAVKPQSKRIIYFNDTVQVFMSTFLDGSAFHQVLPWVPLKDVKSFACENNDFLITDGKAIFQQDSLSFNEFIVGCDLSHIEEFGFGNLVIFGSSIQSYPLPGHPQELSVLFGSQEALVQWKPPALAIGASPSAWQNWTYEVKVSTQDLPQVTQVFSNLSGTMLNVPELQSATKYMVSVRASSPKGPGPWSDPSVGTTLVPDMDWYNNSLYYSDTKGNVYVRPLNGMDASENYHIPSIAGAGALAFEWLGHFLYWAGKTYVIQRQSVLTGHTDIVAHVKLLVNDMAVDSVGGYLYWTTLYSVESTRLNGESSLILQAQPWLSGKKVIALTLDLSDGLLYWLVQDNQCIHLYTAVLRGRGAGDATITEFAAWSTSEISQNALMYYSGRLFWINGFRIITAQEIGQRTSVSVSESAKFNQFTIIQTSLKPLPGNFSSTPKVIPDSVQESSFRIEGDTSNFQILWTEPPAVDWGIVFYSVEFSAQSKFLAIEQQSLPMFTVEGLEPYALFNLSVTPYTYWGKGQKTSLSLRTPESVPSAPENPRIFILSCGRYVNKNEVVVEFRWSKPKHANGVLTKFEIIYRISEQSGTNKTTEDWISVNVIPPVMSFQLEAMSPGYIVAFQVRVFTSKGPGPFSDMVVSKTSEIKPFPYLISLLGNKIVFLDMDQKKVLWTFSTEGDISTVGYTADDEMGYFVQGDSLFLLNLHNRSSSKESQETVAHIEDLRPFSAYVIQVAVKNYYSDPLGHLPLGKEIQGKTTSGVPGAVCHINATVLSDTSLHVIWTESDRPNGPQESVRYQLVMSHLAPIPETPLRQGEFPSARLALLVTKLSGGQLYVLKVLACHSEEMWCTESHPVTVNMFDTPEKPSALVPDNSSLRLNWKAPSNVNLTRFWFELQKWKYNEFYHVEASCSQGPVYVCNIADLQPYTPYNVRVVVVYTTGENSSSSPESFKTKVWYRSMKNRKISKEGLSVLNEDDKELAELRGLEAGVGLANACYAVHTLPTQEEIENLPAFPREKLSLRLLLGSGAFGEVYEGTAVDILGVGSGEIKVAVKTLKKGSTDQEKIEFLKEAHLMRDLAARNCLVSVKDYTSPRVVKIGDFGLAREIYKNDYYRKRGEGLLPVRWMAPENLMDGIFTSQSDVWWNLMSQCWAQEPDQRPTFRNIQDKLQLFRHVSLNNVSQCGEEAYASGVINKGFEGEEDKTVVLNSDDVVPVALMETKNQEGLSYMVLATKCSQGEENPEGPLGPKESLSHGLKKDEKQSHADKDFCQEPQVAFCSPSRSEGLNYVCLTHSGHGDVSD</sequence>
<dbReference type="GO" id="GO:0005886">
    <property type="term" value="C:plasma membrane"/>
    <property type="evidence" value="ECO:0007669"/>
    <property type="project" value="TreeGrafter"/>
</dbReference>
<evidence type="ECO:0000313" key="14">
    <source>
        <dbReference type="Proteomes" id="UP000001075"/>
    </source>
</evidence>
<dbReference type="STRING" id="10029.G3HUD2"/>
<evidence type="ECO:0000256" key="4">
    <source>
        <dbReference type="ARBA" id="ARBA00022679"/>
    </source>
</evidence>
<dbReference type="PANTHER" id="PTHR24416:SF527">
    <property type="entry name" value="PROTO-ONCOGENE TYROSINE-PROTEIN KINASE ROS"/>
    <property type="match status" value="1"/>
</dbReference>
<dbReference type="PROSITE" id="PS50853">
    <property type="entry name" value="FN3"/>
    <property type="match status" value="4"/>
</dbReference>
<evidence type="ECO:0000259" key="12">
    <source>
        <dbReference type="PROSITE" id="PS50853"/>
    </source>
</evidence>
<comment type="subcellular location">
    <subcellularLocation>
        <location evidence="1">Membrane</location>
        <topology evidence="1">Single-pass type I membrane protein</topology>
    </subcellularLocation>
</comment>
<dbReference type="Gene3D" id="1.10.510.10">
    <property type="entry name" value="Transferase(Phosphotransferase) domain 1"/>
    <property type="match status" value="2"/>
</dbReference>
<dbReference type="CDD" id="cd00063">
    <property type="entry name" value="FN3"/>
    <property type="match status" value="4"/>
</dbReference>
<protein>
    <recommendedName>
        <fullName evidence="2">receptor protein-tyrosine kinase</fullName>
        <ecNumber evidence="2">2.7.10.1</ecNumber>
    </recommendedName>
</protein>
<dbReference type="FunFam" id="2.60.40.10:FF:001237">
    <property type="entry name" value="Tyrosine-protein kinase receptor"/>
    <property type="match status" value="1"/>
</dbReference>
<feature type="compositionally biased region" description="Basic and acidic residues" evidence="11">
    <location>
        <begin position="1503"/>
        <end position="1514"/>
    </location>
</feature>
<dbReference type="GO" id="GO:0005524">
    <property type="term" value="F:ATP binding"/>
    <property type="evidence" value="ECO:0007669"/>
    <property type="project" value="UniProtKB-UniRule"/>
</dbReference>
<dbReference type="FunCoup" id="G3HUD2">
    <property type="interactions" value="10"/>
</dbReference>